<reference evidence="8" key="1">
    <citation type="submission" date="2022-09" db="EMBL/GenBank/DDBJ databases">
        <authorList>
            <person name="Li Z.-J."/>
        </authorList>
    </citation>
    <scope>NUCLEOTIDE SEQUENCE</scope>
    <source>
        <strain evidence="8">TGB10</strain>
    </source>
</reference>
<dbReference type="InterPro" id="IPR002052">
    <property type="entry name" value="DNA_methylase_N6_adenine_CS"/>
</dbReference>
<dbReference type="InterPro" id="IPR029063">
    <property type="entry name" value="SAM-dependent_MTases_sf"/>
</dbReference>
<comment type="subcellular location">
    <subcellularLocation>
        <location evidence="6">Cytoplasm</location>
    </subcellularLocation>
</comment>
<dbReference type="GO" id="GO:0032259">
    <property type="term" value="P:methylation"/>
    <property type="evidence" value="ECO:0007669"/>
    <property type="project" value="UniProtKB-KW"/>
</dbReference>
<dbReference type="HAMAP" id="MF_01872">
    <property type="entry name" value="tRNA_methyltr_YfiC"/>
    <property type="match status" value="1"/>
</dbReference>
<evidence type="ECO:0000256" key="5">
    <source>
        <dbReference type="ARBA" id="ARBA00022694"/>
    </source>
</evidence>
<dbReference type="EC" id="2.1.1.223" evidence="6"/>
<evidence type="ECO:0000256" key="4">
    <source>
        <dbReference type="ARBA" id="ARBA00022691"/>
    </source>
</evidence>
<dbReference type="Gene3D" id="3.40.50.150">
    <property type="entry name" value="Vaccinia Virus protein VP39"/>
    <property type="match status" value="1"/>
</dbReference>
<dbReference type="InterPro" id="IPR022882">
    <property type="entry name" value="tRNA_adenine-N6_MeTrfase"/>
</dbReference>
<comment type="catalytic activity">
    <reaction evidence="6">
        <text>adenosine(37) in tRNA1(Val) + S-adenosyl-L-methionine = N(6)-methyladenosine(37) in tRNA1(Val) + S-adenosyl-L-homocysteine + H(+)</text>
        <dbReference type="Rhea" id="RHEA:43160"/>
        <dbReference type="Rhea" id="RHEA-COMP:10369"/>
        <dbReference type="Rhea" id="RHEA-COMP:10370"/>
        <dbReference type="ChEBI" id="CHEBI:15378"/>
        <dbReference type="ChEBI" id="CHEBI:57856"/>
        <dbReference type="ChEBI" id="CHEBI:59789"/>
        <dbReference type="ChEBI" id="CHEBI:74411"/>
        <dbReference type="ChEBI" id="CHEBI:74449"/>
        <dbReference type="EC" id="2.1.1.223"/>
    </reaction>
</comment>
<evidence type="ECO:0000256" key="2">
    <source>
        <dbReference type="ARBA" id="ARBA00022603"/>
    </source>
</evidence>
<comment type="function">
    <text evidence="6">Specifically methylates the adenine in position 37 of tRNA(1)(Val) (anticodon cmo5UAC).</text>
</comment>
<dbReference type="CDD" id="cd02440">
    <property type="entry name" value="AdoMet_MTases"/>
    <property type="match status" value="1"/>
</dbReference>
<keyword evidence="1 6" id="KW-0963">Cytoplasm</keyword>
<sequence>MNQADKGNPVSEFRFKQFSVTQDNCGMKVSTDGVLLGAWANPKQAKNSLDIGTGTGLLSLMLAQRFQHLSLTAIEYDPAAYACATRNVRVSPFAAQIQLRQGDITQWHTCTRFEHIVCNPPYFTSGQTARDAKRATARHAHTLTHEALLHVLAARLTPSGCADLILPVTEGERLIADATQYGLHLHRQVYVHPTPSKPASRLLFTLSPTTHPLISDTLVLRDDHNHFTPAFAALTRDFYLKLP</sequence>
<keyword evidence="2 6" id="KW-0489">Methyltransferase</keyword>
<evidence type="ECO:0000256" key="1">
    <source>
        <dbReference type="ARBA" id="ARBA00022490"/>
    </source>
</evidence>
<dbReference type="InterPro" id="IPR050210">
    <property type="entry name" value="tRNA_Adenine-N(6)_MTase"/>
</dbReference>
<dbReference type="PANTHER" id="PTHR47739:SF1">
    <property type="entry name" value="TRNA1(VAL) (ADENINE(37)-N6)-METHYLTRANSFERASE"/>
    <property type="match status" value="1"/>
</dbReference>
<dbReference type="InterPro" id="IPR007848">
    <property type="entry name" value="Small_mtfrase_dom"/>
</dbReference>
<evidence type="ECO:0000313" key="9">
    <source>
        <dbReference type="Proteomes" id="UP001164676"/>
    </source>
</evidence>
<organism evidence="8 9">
    <name type="scientific">Salinivibrio proteolyticus</name>
    <dbReference type="NCBI Taxonomy" id="334715"/>
    <lineage>
        <taxon>Bacteria</taxon>
        <taxon>Pseudomonadati</taxon>
        <taxon>Pseudomonadota</taxon>
        <taxon>Gammaproteobacteria</taxon>
        <taxon>Vibrionales</taxon>
        <taxon>Vibrionaceae</taxon>
        <taxon>Salinivibrio</taxon>
    </lineage>
</organism>
<dbReference type="SUPFAM" id="SSF53335">
    <property type="entry name" value="S-adenosyl-L-methionine-dependent methyltransferases"/>
    <property type="match status" value="1"/>
</dbReference>
<dbReference type="Proteomes" id="UP001164676">
    <property type="component" value="Chromosome"/>
</dbReference>
<evidence type="ECO:0000259" key="7">
    <source>
        <dbReference type="Pfam" id="PF05175"/>
    </source>
</evidence>
<dbReference type="Pfam" id="PF05175">
    <property type="entry name" value="MTS"/>
    <property type="match status" value="1"/>
</dbReference>
<dbReference type="PROSITE" id="PS00092">
    <property type="entry name" value="N6_MTASE"/>
    <property type="match status" value="1"/>
</dbReference>
<accession>A0ABY7LEW4</accession>
<keyword evidence="5 6" id="KW-0819">tRNA processing</keyword>
<evidence type="ECO:0000256" key="3">
    <source>
        <dbReference type="ARBA" id="ARBA00022679"/>
    </source>
</evidence>
<keyword evidence="3 6" id="KW-0808">Transferase</keyword>
<protein>
    <recommendedName>
        <fullName evidence="6">tRNA1(Val) (adenine(37)-N6)-methyltransferase</fullName>
        <ecNumber evidence="6">2.1.1.223</ecNumber>
    </recommendedName>
    <alternativeName>
        <fullName evidence="6">tRNA m6A37 methyltransferase</fullName>
    </alternativeName>
</protein>
<keyword evidence="9" id="KW-1185">Reference proteome</keyword>
<evidence type="ECO:0000256" key="6">
    <source>
        <dbReference type="HAMAP-Rule" id="MF_01872"/>
    </source>
</evidence>
<proteinExistence type="inferred from homology"/>
<dbReference type="EMBL" id="CP114584">
    <property type="protein sequence ID" value="WBA14395.1"/>
    <property type="molecule type" value="Genomic_DNA"/>
</dbReference>
<dbReference type="RefSeq" id="WP_241836802.1">
    <property type="nucleotide sequence ID" value="NZ_CP114584.1"/>
</dbReference>
<dbReference type="PANTHER" id="PTHR47739">
    <property type="entry name" value="TRNA1(VAL) (ADENINE(37)-N6)-METHYLTRANSFERASE"/>
    <property type="match status" value="1"/>
</dbReference>
<keyword evidence="4 6" id="KW-0949">S-adenosyl-L-methionine</keyword>
<evidence type="ECO:0000313" key="8">
    <source>
        <dbReference type="EMBL" id="WBA14395.1"/>
    </source>
</evidence>
<dbReference type="GO" id="GO:0008168">
    <property type="term" value="F:methyltransferase activity"/>
    <property type="evidence" value="ECO:0007669"/>
    <property type="project" value="UniProtKB-KW"/>
</dbReference>
<name>A0ABY7LEW4_9GAMM</name>
<gene>
    <name evidence="8" type="ORF">N7E60_11895</name>
</gene>
<comment type="similarity">
    <text evidence="6">Belongs to the methyltransferase superfamily. tRNA (adenine-N(6)-)-methyltransferase family.</text>
</comment>
<feature type="domain" description="Methyltransferase small" evidence="7">
    <location>
        <begin position="42"/>
        <end position="145"/>
    </location>
</feature>